<accession>A0A2A9PBF5</accession>
<dbReference type="SUPFAM" id="SSF56801">
    <property type="entry name" value="Acetyl-CoA synthetase-like"/>
    <property type="match status" value="1"/>
</dbReference>
<dbReference type="GO" id="GO:0031177">
    <property type="term" value="F:phosphopantetheine binding"/>
    <property type="evidence" value="ECO:0007669"/>
    <property type="project" value="InterPro"/>
</dbReference>
<dbReference type="CDD" id="cd05930">
    <property type="entry name" value="A_NRPS"/>
    <property type="match status" value="1"/>
</dbReference>
<feature type="domain" description="Carrier" evidence="8">
    <location>
        <begin position="1993"/>
        <end position="2068"/>
    </location>
</feature>
<dbReference type="InterPro" id="IPR036736">
    <property type="entry name" value="ACP-like_sf"/>
</dbReference>
<dbReference type="InterPro" id="IPR050091">
    <property type="entry name" value="PKS_NRPS_Biosynth_Enz"/>
</dbReference>
<evidence type="ECO:0000256" key="3">
    <source>
        <dbReference type="ARBA" id="ARBA00022598"/>
    </source>
</evidence>
<dbReference type="CDD" id="cd08956">
    <property type="entry name" value="KR_3_FAS_SDR_x"/>
    <property type="match status" value="1"/>
</dbReference>
<gene>
    <name evidence="10" type="ORF">XA68_13985</name>
</gene>
<dbReference type="InterPro" id="IPR057326">
    <property type="entry name" value="KR_dom"/>
</dbReference>
<feature type="domain" description="Carrier" evidence="8">
    <location>
        <begin position="528"/>
        <end position="603"/>
    </location>
</feature>
<dbReference type="InterPro" id="IPR013120">
    <property type="entry name" value="FAR_NAD-bd"/>
</dbReference>
<dbReference type="PROSITE" id="PS00455">
    <property type="entry name" value="AMP_BINDING"/>
    <property type="match status" value="1"/>
</dbReference>
<dbReference type="SMART" id="SM00825">
    <property type="entry name" value="PKS_KS"/>
    <property type="match status" value="1"/>
</dbReference>
<dbReference type="SMART" id="SM00822">
    <property type="entry name" value="PKS_KR"/>
    <property type="match status" value="1"/>
</dbReference>
<dbReference type="Gene3D" id="3.30.70.3290">
    <property type="match status" value="1"/>
</dbReference>
<dbReference type="InterPro" id="IPR042099">
    <property type="entry name" value="ANL_N_sf"/>
</dbReference>
<dbReference type="InterPro" id="IPR014043">
    <property type="entry name" value="Acyl_transferase_dom"/>
</dbReference>
<sequence>MKETIPYANALKGVEALYETEESAFLGHCVHRLLEYTADRHLDRTAVIYTDQELTYRRLHSLANRLARFLGKRGVERGDLVAVAVDRSAAVVITLLAVLKAGAVFVPIDPALPAMRISQMMKDAAPRLVISSTGTLGALSAWKGACLSVDETLRHLDYTDDSTLLIDTQPEDLVFIMYTSGSTGPPKGVEMSHGALSNLLLSLQRDPGCDENDRMLALSTISFDMAFLEIFLPLLCGATVVIAQGHQTRDPRAWVDLMRRHDVTAMQATPAAWQMLLDSGWRGEPRLQKMLCTAEALSRRLAQRLLVCGDELWNLYGPTETEIATVWKVSPGEDIIVGGAIPNGRLYVLDEDMAPVQSGQAGELYIGGAGVARGYRNNPELTRSRFLDNPFHTGRIYRTGDMARFVAPGKLSVLGRIDGQLKVRGYRIETGEVEAAMTDHQSISGAAVVSRDDQLVVYYVRDKTSEQTVGMALESGLRLWLAERLPAYMVPAILVELEALPMTPNGKVDRRALPNPFQVSRDARSTTKPTTDIEHCILAVWSQVLGHDAISTDDSFFEVGGDSARLIRVQLELEKRVGRAVSLVELFEHYTVKTLATHLTKETTYEPDPAPTAKSVAESDEDIAIVSMACRLPGAVDTPELFWELLQSGSDLIASVPSNRWNADVYDTNPDAPGKSYCHRGGFLDPVDSFDAPFFGISPREARALDPIQHLVLETCWETMERAGLSLEQLRGSQTGVFVGASSIAAYDRIAPVNPMSLDGYAATGSAAGTLSGRVSYVLGLEGPAMTVDTACSSSLVATHLACNALRRGECDAAISAGASLMLNPALYIEFSRLRGLSPDGYCRSFAADAQGTGWGEGSAAILLKRLSDAQRHGDHIYAVLRGSAVNHDGRSAGLTVPSGQAQRRLIRTTLAVSGLEPGDIDYLEAHGTGTELGDPIEAAALADVFGGCRRSKPLWVGSSKSNVGHTQAAAGLIGLLKVVLAMQYEALPPTLHITEPTPAVDWQGAGMALVREKQPWLPRDGRPRRAGVSAFGIGGTNAHILIEEAPRAMTRDTDLAKSSSPLPPTLPFLISATSDASLVAQADKLCKYISATDGSLEDIAYSLATTRNHFKRRLVMTAEKRPQLLEKLAGIAQSACSLPSNHSRAPRVAMLFTGQGSQRLGMGRELSVIHPVFREALVEITAQFQNLEPPLLQVMWAEAGTEAATLLQEASFAQPALFALEVALWRLWQSWGVQPDFVLGHSIGEFAAAHVAGVMNLHDACKLVAARGKLIQSLPADRGGAMVSLEATASEVAAAIEKLGLAAKLDIAGYNTPMQTVVSGDGEAVDGVVNHFLARGRRHKKLDVSHAFHSHHVESILEPLQAIAEGISLFPPTLAIVSSVTGRLTEPSQLEQAAYWTQQTRQAVRFSDGIRTLADQGVGIFLEIGPQPVLCGMGAACLSEATSTAWLPSLVPRKNEASIVQGSLAELHTRHVVVDWSSYFRPFGCQRVELPTYAFQRERVRPDAPSPMWQMGTTTVTSSVAQLQFEVVWQSAGTGSTQPKGTWGVLLPTGDVTWEAEVTTSLSQAGIRLVQVQLLEEAQHLDGLLCLWDSNADVVSQAHDFFTRALAQLKSAVRMPFGPPLVWVTRNAVGVVAGDGAFGLGAGPLWGLMRAGRSEHPESRLRLIDLGEGTGTTAIAEAVMLASEPECAVRQQQVLVPRMRRLDSSSPSAGQLPLRTDGAVIITGGLGDLGARVARRLAIAHGIRDIVLTSRRGRVASGADCLVTELAKLGAKATIVASNIADRNSVEGIMAMFSSDRPLRGIVHAAGVVDSGVISTLTPQQCASVLAPKIAGAWNLHQLTRDMDLDLFAMFSSISGVVGLPGLGNYTAANTFLDALAYHRQAQRLPATSVAYGTWKGDGGASRLVKTTRAHLAQFGLDLLDPGDGLALLEQAICSGRALTVAAALDTERLRSYYMERGGIPPLFGSLLNMRARQEKDLRSRLADAAPEQQADMLLRMVRDTVAQDLGFARTELVDVDEPLQDLGIDSLTAVLTRNHLAAKTGLPLSTNIVLRQPSLRDLAQTLLSQLRRADDTPAPSRPRLEVEAIRKGYLDAALCFDNVAAGGLARPKSVFVTGATGFVGAFIVSELLEQGIPAYCLVRAKDAAQASQLLEVTLREYALWRPGYSELLKPIVGDMAQPLLGLGEEAFGVLADSVDAICHSGALVDWMRPLDDYTGPNIVSTHEVLRLAAQGRAKAIHVVSTVATLPLHRGYALCDDTAEHGYGTSKYIAERLVAAARWRGARASVYRLPLVTASAATGHFRLRRGDFLHNLLAGSLDLGAFPSLDTKLSSVLPVDYVSRTIVTIMTRDRGRIGQDFDFANPRAPHFNDFAALLGATEILPFDTWQQRALDYRTAHPESPLAHIAAILDDYSEETAAGMVQGFPGGEHILGGDDNYPVPLVDKPSVRRYRKRIDDAQRHGPGSGTILN</sequence>
<keyword evidence="11" id="KW-1185">Reference proteome</keyword>
<dbReference type="InterPro" id="IPR010080">
    <property type="entry name" value="Thioester_reductase-like_dom"/>
</dbReference>
<dbReference type="GO" id="GO:0004312">
    <property type="term" value="F:fatty acid synthase activity"/>
    <property type="evidence" value="ECO:0007669"/>
    <property type="project" value="TreeGrafter"/>
</dbReference>
<evidence type="ECO:0000313" key="10">
    <source>
        <dbReference type="EMBL" id="PFH58252.1"/>
    </source>
</evidence>
<dbReference type="GO" id="GO:0016874">
    <property type="term" value="F:ligase activity"/>
    <property type="evidence" value="ECO:0007669"/>
    <property type="project" value="UniProtKB-KW"/>
</dbReference>
<dbReference type="Pfam" id="PF00109">
    <property type="entry name" value="ketoacyl-synt"/>
    <property type="match status" value="1"/>
</dbReference>
<evidence type="ECO:0000256" key="1">
    <source>
        <dbReference type="ARBA" id="ARBA00022450"/>
    </source>
</evidence>
<dbReference type="InterPro" id="IPR020806">
    <property type="entry name" value="PKS_PP-bd"/>
</dbReference>
<evidence type="ECO:0008006" key="12">
    <source>
        <dbReference type="Google" id="ProtNLM"/>
    </source>
</evidence>
<dbReference type="CDD" id="cd00833">
    <property type="entry name" value="PKS"/>
    <property type="match status" value="1"/>
</dbReference>
<dbReference type="InterPro" id="IPR001227">
    <property type="entry name" value="Ac_transferase_dom_sf"/>
</dbReference>
<dbReference type="InterPro" id="IPR006162">
    <property type="entry name" value="Ppantetheine_attach_site"/>
</dbReference>
<dbReference type="InterPro" id="IPR000873">
    <property type="entry name" value="AMP-dep_synth/lig_dom"/>
</dbReference>
<dbReference type="InterPro" id="IPR036291">
    <property type="entry name" value="NAD(P)-bd_dom_sf"/>
</dbReference>
<dbReference type="InterPro" id="IPR013968">
    <property type="entry name" value="PKS_KR"/>
</dbReference>
<dbReference type="PROSITE" id="PS00012">
    <property type="entry name" value="PHOSPHOPANTETHEINE"/>
    <property type="match status" value="1"/>
</dbReference>
<dbReference type="Pfam" id="PF00698">
    <property type="entry name" value="Acyl_transf_1"/>
    <property type="match status" value="1"/>
</dbReference>
<keyword evidence="7" id="KW-0560">Oxidoreductase</keyword>
<dbReference type="SUPFAM" id="SSF47336">
    <property type="entry name" value="ACP-like"/>
    <property type="match status" value="2"/>
</dbReference>
<dbReference type="InterPro" id="IPR014030">
    <property type="entry name" value="Ketoacyl_synth_N"/>
</dbReference>
<dbReference type="SMART" id="SM00827">
    <property type="entry name" value="PKS_AT"/>
    <property type="match status" value="1"/>
</dbReference>
<organism evidence="10 11">
    <name type="scientific">Ophiocordyceps unilateralis</name>
    <name type="common">Zombie-ant fungus</name>
    <name type="synonym">Torrubia unilateralis</name>
    <dbReference type="NCBI Taxonomy" id="268505"/>
    <lineage>
        <taxon>Eukaryota</taxon>
        <taxon>Fungi</taxon>
        <taxon>Dikarya</taxon>
        <taxon>Ascomycota</taxon>
        <taxon>Pezizomycotina</taxon>
        <taxon>Sordariomycetes</taxon>
        <taxon>Hypocreomycetidae</taxon>
        <taxon>Hypocreales</taxon>
        <taxon>Ophiocordycipitaceae</taxon>
        <taxon>Ophiocordyceps</taxon>
    </lineage>
</organism>
<protein>
    <recommendedName>
        <fullName evidence="12">Carrier domain-containing protein</fullName>
    </recommendedName>
</protein>
<dbReference type="PANTHER" id="PTHR43775:SF51">
    <property type="entry name" value="INACTIVE PHENOLPHTHIOCEROL SYNTHESIS POLYKETIDE SYNTHASE TYPE I PKS1-RELATED"/>
    <property type="match status" value="1"/>
</dbReference>
<dbReference type="Gene3D" id="3.40.50.720">
    <property type="entry name" value="NAD(P)-binding Rossmann-like Domain"/>
    <property type="match status" value="2"/>
</dbReference>
<dbReference type="GO" id="GO:0032259">
    <property type="term" value="P:methylation"/>
    <property type="evidence" value="ECO:0007669"/>
    <property type="project" value="UniProtKB-KW"/>
</dbReference>
<dbReference type="InterPro" id="IPR025110">
    <property type="entry name" value="AMP-bd_C"/>
</dbReference>
<dbReference type="InterPro" id="IPR009081">
    <property type="entry name" value="PP-bd_ACP"/>
</dbReference>
<evidence type="ECO:0000259" key="9">
    <source>
        <dbReference type="PROSITE" id="PS52004"/>
    </source>
</evidence>
<dbReference type="GO" id="GO:0016491">
    <property type="term" value="F:oxidoreductase activity"/>
    <property type="evidence" value="ECO:0007669"/>
    <property type="project" value="UniProtKB-KW"/>
</dbReference>
<dbReference type="Gene3D" id="3.40.50.12780">
    <property type="entry name" value="N-terminal domain of ligase-like"/>
    <property type="match status" value="1"/>
</dbReference>
<dbReference type="Gene3D" id="3.40.366.10">
    <property type="entry name" value="Malonyl-Coenzyme A Acyl Carrier Protein, domain 2"/>
    <property type="match status" value="1"/>
</dbReference>
<dbReference type="Pfam" id="PF00550">
    <property type="entry name" value="PP-binding"/>
    <property type="match status" value="2"/>
</dbReference>
<dbReference type="Gene3D" id="1.10.1200.10">
    <property type="entry name" value="ACP-like"/>
    <property type="match status" value="2"/>
</dbReference>
<name>A0A2A9PBF5_OPHUN</name>
<dbReference type="SUPFAM" id="SSF53901">
    <property type="entry name" value="Thiolase-like"/>
    <property type="match status" value="1"/>
</dbReference>
<dbReference type="NCBIfam" id="TIGR01733">
    <property type="entry name" value="AA-adenyl-dom"/>
    <property type="match status" value="1"/>
</dbReference>
<dbReference type="Gene3D" id="3.40.47.10">
    <property type="match status" value="1"/>
</dbReference>
<dbReference type="OrthoDB" id="5334845at2759"/>
<dbReference type="Pfam" id="PF02801">
    <property type="entry name" value="Ketoacyl-synt_C"/>
    <property type="match status" value="1"/>
</dbReference>
<evidence type="ECO:0000256" key="5">
    <source>
        <dbReference type="ARBA" id="ARBA00022679"/>
    </source>
</evidence>
<dbReference type="Pfam" id="PF13193">
    <property type="entry name" value="AMP-binding_C"/>
    <property type="match status" value="1"/>
</dbReference>
<dbReference type="NCBIfam" id="TIGR01746">
    <property type="entry name" value="Thioester-redct"/>
    <property type="match status" value="1"/>
</dbReference>
<dbReference type="InterPro" id="IPR045851">
    <property type="entry name" value="AMP-bd_C_sf"/>
</dbReference>
<dbReference type="Gene3D" id="3.30.300.30">
    <property type="match status" value="1"/>
</dbReference>
<dbReference type="FunFam" id="3.40.47.10:FF:000019">
    <property type="entry name" value="Polyketide synthase type I"/>
    <property type="match status" value="1"/>
</dbReference>
<dbReference type="FunFam" id="3.40.50.980:FF:000001">
    <property type="entry name" value="Non-ribosomal peptide synthetase"/>
    <property type="match status" value="1"/>
</dbReference>
<keyword evidence="3" id="KW-0436">Ligase</keyword>
<dbReference type="InterPro" id="IPR016036">
    <property type="entry name" value="Malonyl_transacylase_ACP-bd"/>
</dbReference>
<evidence type="ECO:0000256" key="4">
    <source>
        <dbReference type="ARBA" id="ARBA00022603"/>
    </source>
</evidence>
<dbReference type="SUPFAM" id="SSF55048">
    <property type="entry name" value="Probable ACP-binding domain of malonyl-CoA ACP transacylase"/>
    <property type="match status" value="1"/>
</dbReference>
<dbReference type="InterPro" id="IPR020845">
    <property type="entry name" value="AMP-binding_CS"/>
</dbReference>
<keyword evidence="4" id="KW-0489">Methyltransferase</keyword>
<dbReference type="InterPro" id="IPR020841">
    <property type="entry name" value="PKS_Beta-ketoAc_synthase_dom"/>
</dbReference>
<dbReference type="InterPro" id="IPR054514">
    <property type="entry name" value="RhiE-like_linker"/>
</dbReference>
<keyword evidence="6" id="KW-0677">Repeat</keyword>
<dbReference type="SUPFAM" id="SSF52151">
    <property type="entry name" value="FabD/lysophospholipase-like"/>
    <property type="match status" value="1"/>
</dbReference>
<dbReference type="GO" id="GO:0006633">
    <property type="term" value="P:fatty acid biosynthetic process"/>
    <property type="evidence" value="ECO:0007669"/>
    <property type="project" value="TreeGrafter"/>
</dbReference>
<dbReference type="InterPro" id="IPR010071">
    <property type="entry name" value="AA_adenyl_dom"/>
</dbReference>
<keyword evidence="5" id="KW-0808">Transferase</keyword>
<dbReference type="STRING" id="268505.A0A2A9PBF5"/>
<dbReference type="SUPFAM" id="SSF51735">
    <property type="entry name" value="NAD(P)-binding Rossmann-fold domains"/>
    <property type="match status" value="3"/>
</dbReference>
<dbReference type="Pfam" id="PF07993">
    <property type="entry name" value="NAD_binding_4"/>
    <property type="match status" value="1"/>
</dbReference>
<proteinExistence type="predicted"/>
<keyword evidence="2" id="KW-0597">Phosphoprotein</keyword>
<dbReference type="InterPro" id="IPR016035">
    <property type="entry name" value="Acyl_Trfase/lysoPLipase"/>
</dbReference>
<reference evidence="10 11" key="1">
    <citation type="journal article" date="2015" name="BMC Genomics">
        <title>Gene expression during zombie ant biting behavior reflects the complexity underlying fungal parasitic behavioral manipulation.</title>
        <authorList>
            <person name="de Bekker C."/>
            <person name="Ohm R.A."/>
            <person name="Loreto R.G."/>
            <person name="Sebastian A."/>
            <person name="Albert I."/>
            <person name="Merrow M."/>
            <person name="Brachmann A."/>
            <person name="Hughes D.P."/>
        </authorList>
    </citation>
    <scope>NUCLEOTIDE SEQUENCE [LARGE SCALE GENOMIC DNA]</scope>
    <source>
        <strain evidence="10 11">SC16a</strain>
    </source>
</reference>
<evidence type="ECO:0000256" key="6">
    <source>
        <dbReference type="ARBA" id="ARBA00022737"/>
    </source>
</evidence>
<dbReference type="PROSITE" id="PS52004">
    <property type="entry name" value="KS3_2"/>
    <property type="match status" value="1"/>
</dbReference>
<dbReference type="EMBL" id="LAZP02000311">
    <property type="protein sequence ID" value="PFH58252.1"/>
    <property type="molecule type" value="Genomic_DNA"/>
</dbReference>
<evidence type="ECO:0000313" key="11">
    <source>
        <dbReference type="Proteomes" id="UP000037136"/>
    </source>
</evidence>
<dbReference type="GO" id="GO:0008168">
    <property type="term" value="F:methyltransferase activity"/>
    <property type="evidence" value="ECO:0007669"/>
    <property type="project" value="UniProtKB-KW"/>
</dbReference>
<dbReference type="GO" id="GO:0044550">
    <property type="term" value="P:secondary metabolite biosynthetic process"/>
    <property type="evidence" value="ECO:0007669"/>
    <property type="project" value="UniProtKB-ARBA"/>
</dbReference>
<keyword evidence="1" id="KW-0596">Phosphopantetheine</keyword>
<reference evidence="10 11" key="2">
    <citation type="journal article" date="2017" name="Sci. Rep.">
        <title>Ant-infecting Ophiocordyceps genomes reveal a high diversity of potential behavioral manipulation genes and a possible major role for enterotoxins.</title>
        <authorList>
            <person name="de Bekker C."/>
            <person name="Ohm R.A."/>
            <person name="Evans H.C."/>
            <person name="Brachmann A."/>
            <person name="Hughes D.P."/>
        </authorList>
    </citation>
    <scope>NUCLEOTIDE SEQUENCE [LARGE SCALE GENOMIC DNA]</scope>
    <source>
        <strain evidence="10 11">SC16a</strain>
    </source>
</reference>
<dbReference type="PANTHER" id="PTHR43775">
    <property type="entry name" value="FATTY ACID SYNTHASE"/>
    <property type="match status" value="1"/>
</dbReference>
<feature type="domain" description="Ketosynthase family 3 (KS3)" evidence="9">
    <location>
        <begin position="620"/>
        <end position="1045"/>
    </location>
</feature>
<evidence type="ECO:0000259" key="8">
    <source>
        <dbReference type="PROSITE" id="PS50075"/>
    </source>
</evidence>
<dbReference type="PROSITE" id="PS50075">
    <property type="entry name" value="CARRIER"/>
    <property type="match status" value="2"/>
</dbReference>
<evidence type="ECO:0000256" key="7">
    <source>
        <dbReference type="ARBA" id="ARBA00023002"/>
    </source>
</evidence>
<evidence type="ECO:0000256" key="2">
    <source>
        <dbReference type="ARBA" id="ARBA00022553"/>
    </source>
</evidence>
<dbReference type="InterPro" id="IPR016039">
    <property type="entry name" value="Thiolase-like"/>
</dbReference>
<dbReference type="Pfam" id="PF08659">
    <property type="entry name" value="KR"/>
    <property type="match status" value="1"/>
</dbReference>
<comment type="caution">
    <text evidence="10">The sequence shown here is derived from an EMBL/GenBank/DDBJ whole genome shotgun (WGS) entry which is preliminary data.</text>
</comment>
<dbReference type="Pfam" id="PF22336">
    <property type="entry name" value="RhiE-like_linker"/>
    <property type="match status" value="1"/>
</dbReference>
<dbReference type="Proteomes" id="UP000037136">
    <property type="component" value="Unassembled WGS sequence"/>
</dbReference>
<dbReference type="InterPro" id="IPR014031">
    <property type="entry name" value="Ketoacyl_synth_C"/>
</dbReference>
<dbReference type="Pfam" id="PF00501">
    <property type="entry name" value="AMP-binding"/>
    <property type="match status" value="1"/>
</dbReference>
<dbReference type="SMART" id="SM00823">
    <property type="entry name" value="PKS_PP"/>
    <property type="match status" value="2"/>
</dbReference>